<sequence length="303" mass="34514">MGTMVGHVAPGFGFFLIGLWHLINHIKLHSLHPNSYRSLPWFPASKIRYLELFLIMGGSFLSISMEHLMGPSRHQRFDPESFGYSSITMALFIYATFSILIDQIGPKAQYGLTLLLGAMPFIQQLLFFHFHSGTHMGIESQYHLLLELIILVCLITTLMAIGYPKSFFVSFVRSLAILFQGLWFVVMGFMIWTPSLTPRDCFMNKEAGHHVVRCHSDEALERAKSVVNIQFSWYFMGVTVFAVSLYLFLGKIYPEKVEYASLTNSEESGEEHEDVEAQKESKLSESKSFIPLGEPFAPFEMAR</sequence>
<dbReference type="InterPro" id="IPR006904">
    <property type="entry name" value="DUF716"/>
</dbReference>
<evidence type="ECO:0000256" key="4">
    <source>
        <dbReference type="ARBA" id="ARBA00022989"/>
    </source>
</evidence>
<keyword evidence="5 7" id="KW-0472">Membrane</keyword>
<evidence type="ECO:0000313" key="8">
    <source>
        <dbReference type="EMBL" id="KAK2994221.1"/>
    </source>
</evidence>
<dbReference type="EMBL" id="JAVXUO010000233">
    <property type="protein sequence ID" value="KAK2994221.1"/>
    <property type="molecule type" value="Genomic_DNA"/>
</dbReference>
<evidence type="ECO:0000256" key="7">
    <source>
        <dbReference type="SAM" id="Phobius"/>
    </source>
</evidence>
<evidence type="ECO:0000256" key="3">
    <source>
        <dbReference type="ARBA" id="ARBA00022692"/>
    </source>
</evidence>
<dbReference type="Proteomes" id="UP001187471">
    <property type="component" value="Unassembled WGS sequence"/>
</dbReference>
<accession>A0AA88S1L9</accession>
<dbReference type="GO" id="GO:0016020">
    <property type="term" value="C:membrane"/>
    <property type="evidence" value="ECO:0007669"/>
    <property type="project" value="UniProtKB-SubCell"/>
</dbReference>
<name>A0AA88S1L9_9ASTE</name>
<feature type="transmembrane region" description="Helical" evidence="7">
    <location>
        <begin position="112"/>
        <end position="130"/>
    </location>
</feature>
<evidence type="ECO:0000256" key="1">
    <source>
        <dbReference type="ARBA" id="ARBA00004141"/>
    </source>
</evidence>
<comment type="subcellular location">
    <subcellularLocation>
        <location evidence="1">Membrane</location>
        <topology evidence="1">Multi-pass membrane protein</topology>
    </subcellularLocation>
</comment>
<feature type="transmembrane region" description="Helical" evidence="7">
    <location>
        <begin position="231"/>
        <end position="249"/>
    </location>
</feature>
<feature type="transmembrane region" description="Helical" evidence="7">
    <location>
        <begin position="6"/>
        <end position="26"/>
    </location>
</feature>
<evidence type="ECO:0000256" key="2">
    <source>
        <dbReference type="ARBA" id="ARBA00006948"/>
    </source>
</evidence>
<feature type="transmembrane region" description="Helical" evidence="7">
    <location>
        <begin position="175"/>
        <end position="193"/>
    </location>
</feature>
<reference evidence="8" key="1">
    <citation type="submission" date="2022-12" db="EMBL/GenBank/DDBJ databases">
        <title>Draft genome assemblies for two species of Escallonia (Escalloniales).</title>
        <authorList>
            <person name="Chanderbali A."/>
            <person name="Dervinis C."/>
            <person name="Anghel I."/>
            <person name="Soltis D."/>
            <person name="Soltis P."/>
            <person name="Zapata F."/>
        </authorList>
    </citation>
    <scope>NUCLEOTIDE SEQUENCE</scope>
    <source>
        <strain evidence="8">UCBG92.1500</strain>
        <tissue evidence="8">Leaf</tissue>
    </source>
</reference>
<feature type="transmembrane region" description="Helical" evidence="7">
    <location>
        <begin position="47"/>
        <end position="69"/>
    </location>
</feature>
<organism evidence="8 9">
    <name type="scientific">Escallonia rubra</name>
    <dbReference type="NCBI Taxonomy" id="112253"/>
    <lineage>
        <taxon>Eukaryota</taxon>
        <taxon>Viridiplantae</taxon>
        <taxon>Streptophyta</taxon>
        <taxon>Embryophyta</taxon>
        <taxon>Tracheophyta</taxon>
        <taxon>Spermatophyta</taxon>
        <taxon>Magnoliopsida</taxon>
        <taxon>eudicotyledons</taxon>
        <taxon>Gunneridae</taxon>
        <taxon>Pentapetalae</taxon>
        <taxon>asterids</taxon>
        <taxon>campanulids</taxon>
        <taxon>Escalloniales</taxon>
        <taxon>Escalloniaceae</taxon>
        <taxon>Escallonia</taxon>
    </lineage>
</organism>
<dbReference type="PANTHER" id="PTHR46285">
    <property type="entry name" value="PROTEINASE INHIBITOR I4, SERPIN (DUF716)-RELATED"/>
    <property type="match status" value="1"/>
</dbReference>
<dbReference type="AlphaFoldDB" id="A0AA88S1L9"/>
<feature type="transmembrane region" description="Helical" evidence="7">
    <location>
        <begin position="142"/>
        <end position="163"/>
    </location>
</feature>
<evidence type="ECO:0008006" key="10">
    <source>
        <dbReference type="Google" id="ProtNLM"/>
    </source>
</evidence>
<dbReference type="Pfam" id="PF04819">
    <property type="entry name" value="DUF716"/>
    <property type="match status" value="1"/>
</dbReference>
<comment type="caution">
    <text evidence="8">The sequence shown here is derived from an EMBL/GenBank/DDBJ whole genome shotgun (WGS) entry which is preliminary data.</text>
</comment>
<gene>
    <name evidence="8" type="ORF">RJ640_006525</name>
</gene>
<evidence type="ECO:0000313" key="9">
    <source>
        <dbReference type="Proteomes" id="UP001187471"/>
    </source>
</evidence>
<keyword evidence="9" id="KW-1185">Reference proteome</keyword>
<keyword evidence="3 7" id="KW-0812">Transmembrane</keyword>
<evidence type="ECO:0000256" key="6">
    <source>
        <dbReference type="SAM" id="MobiDB-lite"/>
    </source>
</evidence>
<keyword evidence="4 7" id="KW-1133">Transmembrane helix</keyword>
<dbReference type="PANTHER" id="PTHR46285:SF3">
    <property type="entry name" value="PROTEINASE INHIBITOR I4, SERPIN (DUF716)"/>
    <property type="match status" value="1"/>
</dbReference>
<comment type="similarity">
    <text evidence="2">Belongs to the TMEM45 family.</text>
</comment>
<feature type="region of interest" description="Disordered" evidence="6">
    <location>
        <begin position="264"/>
        <end position="303"/>
    </location>
</feature>
<feature type="compositionally biased region" description="Basic and acidic residues" evidence="6">
    <location>
        <begin position="275"/>
        <end position="285"/>
    </location>
</feature>
<feature type="transmembrane region" description="Helical" evidence="7">
    <location>
        <begin position="81"/>
        <end position="100"/>
    </location>
</feature>
<protein>
    <recommendedName>
        <fullName evidence="10">Transmembrane protein 45A</fullName>
    </recommendedName>
</protein>
<proteinExistence type="inferred from homology"/>
<evidence type="ECO:0000256" key="5">
    <source>
        <dbReference type="ARBA" id="ARBA00023136"/>
    </source>
</evidence>